<feature type="coiled-coil region" evidence="1">
    <location>
        <begin position="82"/>
        <end position="116"/>
    </location>
</feature>
<name>A0A8J5W5M6_ZIZPA</name>
<comment type="caution">
    <text evidence="2">The sequence shown here is derived from an EMBL/GenBank/DDBJ whole genome shotgun (WGS) entry which is preliminary data.</text>
</comment>
<reference evidence="2" key="2">
    <citation type="submission" date="2021-02" db="EMBL/GenBank/DDBJ databases">
        <authorList>
            <person name="Kimball J.A."/>
            <person name="Haas M.W."/>
            <person name="Macchietto M."/>
            <person name="Kono T."/>
            <person name="Duquette J."/>
            <person name="Shao M."/>
        </authorList>
    </citation>
    <scope>NUCLEOTIDE SEQUENCE</scope>
    <source>
        <tissue evidence="2">Fresh leaf tissue</tissue>
    </source>
</reference>
<dbReference type="EMBL" id="JAAALK010000086">
    <property type="protein sequence ID" value="KAG8081948.1"/>
    <property type="molecule type" value="Genomic_DNA"/>
</dbReference>
<organism evidence="2 3">
    <name type="scientific">Zizania palustris</name>
    <name type="common">Northern wild rice</name>
    <dbReference type="NCBI Taxonomy" id="103762"/>
    <lineage>
        <taxon>Eukaryota</taxon>
        <taxon>Viridiplantae</taxon>
        <taxon>Streptophyta</taxon>
        <taxon>Embryophyta</taxon>
        <taxon>Tracheophyta</taxon>
        <taxon>Spermatophyta</taxon>
        <taxon>Magnoliopsida</taxon>
        <taxon>Liliopsida</taxon>
        <taxon>Poales</taxon>
        <taxon>Poaceae</taxon>
        <taxon>BOP clade</taxon>
        <taxon>Oryzoideae</taxon>
        <taxon>Oryzeae</taxon>
        <taxon>Zizaniinae</taxon>
        <taxon>Zizania</taxon>
    </lineage>
</organism>
<proteinExistence type="predicted"/>
<sequence length="117" mass="13402">MYLLQSLLPVAAVPTNSAPIGVIPKKRGQPSSAQPVVKKLFKGKNKNVDDRFILDQSDFKRQASRKVINLQLLLLLLKVLFYLKLEEKLRALEEEKIHLEAKLKKEQEEALNLLRKS</sequence>
<accession>A0A8J5W5M6</accession>
<keyword evidence="1" id="KW-0175">Coiled coil</keyword>
<evidence type="ECO:0000313" key="3">
    <source>
        <dbReference type="Proteomes" id="UP000729402"/>
    </source>
</evidence>
<evidence type="ECO:0000256" key="1">
    <source>
        <dbReference type="SAM" id="Coils"/>
    </source>
</evidence>
<evidence type="ECO:0000313" key="2">
    <source>
        <dbReference type="EMBL" id="KAG8081948.1"/>
    </source>
</evidence>
<keyword evidence="3" id="KW-1185">Reference proteome</keyword>
<dbReference type="Proteomes" id="UP000729402">
    <property type="component" value="Unassembled WGS sequence"/>
</dbReference>
<reference evidence="2" key="1">
    <citation type="journal article" date="2021" name="bioRxiv">
        <title>Whole Genome Assembly and Annotation of Northern Wild Rice, Zizania palustris L., Supports a Whole Genome Duplication in the Zizania Genus.</title>
        <authorList>
            <person name="Haas M."/>
            <person name="Kono T."/>
            <person name="Macchietto M."/>
            <person name="Millas R."/>
            <person name="McGilp L."/>
            <person name="Shao M."/>
            <person name="Duquette J."/>
            <person name="Hirsch C.N."/>
            <person name="Kimball J."/>
        </authorList>
    </citation>
    <scope>NUCLEOTIDE SEQUENCE</scope>
    <source>
        <tissue evidence="2">Fresh leaf tissue</tissue>
    </source>
</reference>
<protein>
    <submittedName>
        <fullName evidence="2">Uncharacterized protein</fullName>
    </submittedName>
</protein>
<dbReference type="AlphaFoldDB" id="A0A8J5W5M6"/>
<gene>
    <name evidence="2" type="ORF">GUJ93_ZPchr0014g47071</name>
</gene>